<evidence type="ECO:0000313" key="1">
    <source>
        <dbReference type="EMBL" id="MBW32642.1"/>
    </source>
</evidence>
<dbReference type="EMBL" id="GGFM01011891">
    <property type="protein sequence ID" value="MBW32642.1"/>
    <property type="molecule type" value="Transcribed_RNA"/>
</dbReference>
<accession>A0A2M3ZVX5</accession>
<dbReference type="AlphaFoldDB" id="A0A2M3ZVX5"/>
<proteinExistence type="predicted"/>
<name>A0A2M3ZVX5_9DIPT</name>
<organism evidence="1">
    <name type="scientific">Anopheles braziliensis</name>
    <dbReference type="NCBI Taxonomy" id="58242"/>
    <lineage>
        <taxon>Eukaryota</taxon>
        <taxon>Metazoa</taxon>
        <taxon>Ecdysozoa</taxon>
        <taxon>Arthropoda</taxon>
        <taxon>Hexapoda</taxon>
        <taxon>Insecta</taxon>
        <taxon>Pterygota</taxon>
        <taxon>Neoptera</taxon>
        <taxon>Endopterygota</taxon>
        <taxon>Diptera</taxon>
        <taxon>Nematocera</taxon>
        <taxon>Culicoidea</taxon>
        <taxon>Culicidae</taxon>
        <taxon>Anophelinae</taxon>
        <taxon>Anopheles</taxon>
    </lineage>
</organism>
<sequence>MCEWCGSCVVALHGVTSSSEVCCRRCGRRSDSSYRTRTEDPQNGRRRSFVQHRPEWCIDSRRINQHRL</sequence>
<reference evidence="1" key="1">
    <citation type="submission" date="2018-01" db="EMBL/GenBank/DDBJ databases">
        <title>An insight into the sialome of Amazonian anophelines.</title>
        <authorList>
            <person name="Ribeiro J.M."/>
            <person name="Scarpassa V."/>
            <person name="Calvo E."/>
        </authorList>
    </citation>
    <scope>NUCLEOTIDE SEQUENCE</scope>
    <source>
        <tissue evidence="1">Salivary glands</tissue>
    </source>
</reference>
<protein>
    <submittedName>
        <fullName evidence="1">Putative secreted peptide</fullName>
    </submittedName>
</protein>